<evidence type="ECO:0000313" key="2">
    <source>
        <dbReference type="Proteomes" id="UP000266841"/>
    </source>
</evidence>
<dbReference type="AlphaFoldDB" id="K0RFQ1"/>
<sequence length="84" mass="9839">MYCLWNRLKPQSPATPLHAAARSRTENSPAFLHQCTETDSTHRRTRLRVDRRVRFVYLERSVTSARTSSKPRISICVRKAMPKR</sequence>
<keyword evidence="2" id="KW-1185">Reference proteome</keyword>
<gene>
    <name evidence="1" type="ORF">THAOC_33505</name>
</gene>
<evidence type="ECO:0000313" key="1">
    <source>
        <dbReference type="EMBL" id="EJK47756.1"/>
    </source>
</evidence>
<organism evidence="1 2">
    <name type="scientific">Thalassiosira oceanica</name>
    <name type="common">Marine diatom</name>
    <dbReference type="NCBI Taxonomy" id="159749"/>
    <lineage>
        <taxon>Eukaryota</taxon>
        <taxon>Sar</taxon>
        <taxon>Stramenopiles</taxon>
        <taxon>Ochrophyta</taxon>
        <taxon>Bacillariophyta</taxon>
        <taxon>Coscinodiscophyceae</taxon>
        <taxon>Thalassiosirophycidae</taxon>
        <taxon>Thalassiosirales</taxon>
        <taxon>Thalassiosiraceae</taxon>
        <taxon>Thalassiosira</taxon>
    </lineage>
</organism>
<protein>
    <submittedName>
        <fullName evidence="1">Uncharacterized protein</fullName>
    </submittedName>
</protein>
<accession>K0RFQ1</accession>
<name>K0RFQ1_THAOC</name>
<dbReference type="EMBL" id="AGNL01046652">
    <property type="protein sequence ID" value="EJK47756.1"/>
    <property type="molecule type" value="Genomic_DNA"/>
</dbReference>
<proteinExistence type="predicted"/>
<reference evidence="1 2" key="1">
    <citation type="journal article" date="2012" name="Genome Biol.">
        <title>Genome and low-iron response of an oceanic diatom adapted to chronic iron limitation.</title>
        <authorList>
            <person name="Lommer M."/>
            <person name="Specht M."/>
            <person name="Roy A.S."/>
            <person name="Kraemer L."/>
            <person name="Andreson R."/>
            <person name="Gutowska M.A."/>
            <person name="Wolf J."/>
            <person name="Bergner S.V."/>
            <person name="Schilhabel M.B."/>
            <person name="Klostermeier U.C."/>
            <person name="Beiko R.G."/>
            <person name="Rosenstiel P."/>
            <person name="Hippler M."/>
            <person name="Laroche J."/>
        </authorList>
    </citation>
    <scope>NUCLEOTIDE SEQUENCE [LARGE SCALE GENOMIC DNA]</scope>
    <source>
        <strain evidence="1 2">CCMP1005</strain>
    </source>
</reference>
<dbReference type="Proteomes" id="UP000266841">
    <property type="component" value="Unassembled WGS sequence"/>
</dbReference>
<comment type="caution">
    <text evidence="1">The sequence shown here is derived from an EMBL/GenBank/DDBJ whole genome shotgun (WGS) entry which is preliminary data.</text>
</comment>